<reference evidence="12" key="1">
    <citation type="submission" date="2016-06" db="EMBL/GenBank/DDBJ databases">
        <title>Draft genome sequence of Desulfoplanes formicivorans strain Pf12B.</title>
        <authorList>
            <person name="Watanabe M."/>
            <person name="Kojima H."/>
            <person name="Fukui M."/>
        </authorList>
    </citation>
    <scope>NUCLEOTIDE SEQUENCE [LARGE SCALE GENOMIC DNA]</scope>
    <source>
        <strain evidence="12">Pf12B</strain>
    </source>
</reference>
<evidence type="ECO:0000256" key="4">
    <source>
        <dbReference type="ARBA" id="ARBA00022679"/>
    </source>
</evidence>
<evidence type="ECO:0000256" key="8">
    <source>
        <dbReference type="ARBA" id="ARBA00023012"/>
    </source>
</evidence>
<dbReference type="PROSITE" id="PS50109">
    <property type="entry name" value="HIS_KIN"/>
    <property type="match status" value="1"/>
</dbReference>
<comment type="caution">
    <text evidence="11">The sequence shown here is derived from an EMBL/GenBank/DDBJ whole genome shotgun (WGS) entry which is preliminary data.</text>
</comment>
<dbReference type="GO" id="GO:0005524">
    <property type="term" value="F:ATP binding"/>
    <property type="evidence" value="ECO:0007669"/>
    <property type="project" value="UniProtKB-KW"/>
</dbReference>
<dbReference type="PANTHER" id="PTHR43065">
    <property type="entry name" value="SENSOR HISTIDINE KINASE"/>
    <property type="match status" value="1"/>
</dbReference>
<dbReference type="InterPro" id="IPR035965">
    <property type="entry name" value="PAS-like_dom_sf"/>
</dbReference>
<keyword evidence="9" id="KW-0472">Membrane</keyword>
<dbReference type="Gene3D" id="3.30.565.10">
    <property type="entry name" value="Histidine kinase-like ATPase, C-terminal domain"/>
    <property type="match status" value="1"/>
</dbReference>
<dbReference type="InterPro" id="IPR004358">
    <property type="entry name" value="Sig_transdc_His_kin-like_C"/>
</dbReference>
<protein>
    <recommendedName>
        <fullName evidence="2">histidine kinase</fullName>
        <ecNumber evidence="2">2.7.13.3</ecNumber>
    </recommendedName>
</protein>
<comment type="catalytic activity">
    <reaction evidence="1">
        <text>ATP + protein L-histidine = ADP + protein N-phospho-L-histidine.</text>
        <dbReference type="EC" id="2.7.13.3"/>
    </reaction>
</comment>
<keyword evidence="7" id="KW-0067">ATP-binding</keyword>
<keyword evidence="6 11" id="KW-0418">Kinase</keyword>
<dbReference type="PANTHER" id="PTHR43065:SF10">
    <property type="entry name" value="PEROXIDE STRESS-ACTIVATED HISTIDINE KINASE MAK3"/>
    <property type="match status" value="1"/>
</dbReference>
<dbReference type="InterPro" id="IPR003594">
    <property type="entry name" value="HATPase_dom"/>
</dbReference>
<accession>A0A194AFL3</accession>
<keyword evidence="12" id="KW-1185">Reference proteome</keyword>
<dbReference type="STRING" id="1592317.DPF_0689"/>
<dbReference type="Pfam" id="PF02518">
    <property type="entry name" value="HATPase_c"/>
    <property type="match status" value="1"/>
</dbReference>
<dbReference type="CDD" id="cd00075">
    <property type="entry name" value="HATPase"/>
    <property type="match status" value="1"/>
</dbReference>
<keyword evidence="3" id="KW-0597">Phosphoprotein</keyword>
<dbReference type="PRINTS" id="PR00344">
    <property type="entry name" value="BCTRLSENSOR"/>
</dbReference>
<dbReference type="InterPro" id="IPR036890">
    <property type="entry name" value="HATPase_C_sf"/>
</dbReference>
<dbReference type="RefSeq" id="WP_069857481.1">
    <property type="nucleotide sequence ID" value="NZ_BDFE01000008.1"/>
</dbReference>
<evidence type="ECO:0000256" key="7">
    <source>
        <dbReference type="ARBA" id="ARBA00022840"/>
    </source>
</evidence>
<feature type="transmembrane region" description="Helical" evidence="9">
    <location>
        <begin position="12"/>
        <end position="34"/>
    </location>
</feature>
<keyword evidence="8" id="KW-0902">Two-component regulatory system</keyword>
<dbReference type="GO" id="GO:0000155">
    <property type="term" value="F:phosphorelay sensor kinase activity"/>
    <property type="evidence" value="ECO:0007669"/>
    <property type="project" value="InterPro"/>
</dbReference>
<keyword evidence="9" id="KW-0812">Transmembrane</keyword>
<evidence type="ECO:0000313" key="12">
    <source>
        <dbReference type="Proteomes" id="UP000095200"/>
    </source>
</evidence>
<evidence type="ECO:0000256" key="5">
    <source>
        <dbReference type="ARBA" id="ARBA00022741"/>
    </source>
</evidence>
<dbReference type="SMART" id="SM00388">
    <property type="entry name" value="HisKA"/>
    <property type="match status" value="1"/>
</dbReference>
<dbReference type="SUPFAM" id="SSF55874">
    <property type="entry name" value="ATPase domain of HSP90 chaperone/DNA topoisomerase II/histidine kinase"/>
    <property type="match status" value="1"/>
</dbReference>
<name>A0A194AFL3_9BACT</name>
<keyword evidence="4" id="KW-0808">Transferase</keyword>
<evidence type="ECO:0000313" key="11">
    <source>
        <dbReference type="EMBL" id="GAU07990.1"/>
    </source>
</evidence>
<dbReference type="AlphaFoldDB" id="A0A194AFL3"/>
<dbReference type="EMBL" id="BDFE01000008">
    <property type="protein sequence ID" value="GAU07990.1"/>
    <property type="molecule type" value="Genomic_DNA"/>
</dbReference>
<keyword evidence="5" id="KW-0547">Nucleotide-binding</keyword>
<evidence type="ECO:0000259" key="10">
    <source>
        <dbReference type="PROSITE" id="PS50109"/>
    </source>
</evidence>
<evidence type="ECO:0000256" key="1">
    <source>
        <dbReference type="ARBA" id="ARBA00000085"/>
    </source>
</evidence>
<organism evidence="11 12">
    <name type="scientific">Desulfoplanes formicivorans</name>
    <dbReference type="NCBI Taxonomy" id="1592317"/>
    <lineage>
        <taxon>Bacteria</taxon>
        <taxon>Pseudomonadati</taxon>
        <taxon>Thermodesulfobacteriota</taxon>
        <taxon>Desulfovibrionia</taxon>
        <taxon>Desulfovibrionales</taxon>
        <taxon>Desulfoplanaceae</taxon>
        <taxon>Desulfoplanes</taxon>
    </lineage>
</organism>
<evidence type="ECO:0000256" key="6">
    <source>
        <dbReference type="ARBA" id="ARBA00022777"/>
    </source>
</evidence>
<gene>
    <name evidence="11" type="ORF">DPF_0689</name>
</gene>
<dbReference type="InterPro" id="IPR005467">
    <property type="entry name" value="His_kinase_dom"/>
</dbReference>
<feature type="transmembrane region" description="Helical" evidence="9">
    <location>
        <begin position="217"/>
        <end position="236"/>
    </location>
</feature>
<dbReference type="Pfam" id="PF11845">
    <property type="entry name" value="Tll0287-like"/>
    <property type="match status" value="1"/>
</dbReference>
<feature type="domain" description="Histidine kinase" evidence="10">
    <location>
        <begin position="591"/>
        <end position="800"/>
    </location>
</feature>
<dbReference type="Pfam" id="PF00512">
    <property type="entry name" value="HisKA"/>
    <property type="match status" value="1"/>
</dbReference>
<keyword evidence="9" id="KW-1133">Transmembrane helix</keyword>
<sequence length="808" mass="90073">MFGPKNLQAKFFLGLGLIVLLLGMFFASSLYFHLSSLLESQVRDKADLVFRQVSSVQQYVRETLRPTLYQELPEGDFIIEAMSSSYISRAIMDQLNMPHSEYHYRRVAENARNPLFEINADEKELLTYFRKHPGQKYWQGFRQVEGKEYFVKARPVVFKESCLTCHGNPEDSPPVLLERYGTQRGFGHTRDHVAGLVVVGVPVDGAMAKIRNATKGYAALYGLGVLFFFGLVQVFFNRLIATNLQRLSNKFRTLFQKDAELGTLEKLDNVDEIEEMVQGLEELGDHIHEIHNQLRQHSENLEYMVEARTSELKIEAEERRTDVALFVQLLDGLNKSNTRREMWRYSLPIIVRRFRARNGSFICMLASQSYYTWPENTPKPRLPDNWKEILTEFNPYFEPGKVFIPVGASRTSSEGILCLTWDEGSRISAQDRDILRALGQQLGIAMENLNALHNLLWQKDMLQAVVEGIGDPLLLMDSSGNVVLANEAARNLSRSFGGHITDEGCAALFRQKGLFADCPLQVALESGTSMNREVQTEDGRFFSVNVFPVSEGTPGEGRAVVYVRDVTQEKQMLASMQQSEKLATVGQLAAGLAHEINNPLGVIRCYAELLKGNASGDDQMRDVEVIIKHAAQAENVLQDLLNFARPKKAEPVMLDIGKALKNALSVFRVQAEKKNIKLESVIDDALPAILANEQAVEQIFANLLKNALDAVPQDKGRITASASFDPDSSSIRICVADNGPGIAKEHSKKLFDPFFSTKEVGMGTGLGLAVVYGLVQEMGGTITIKNNGGAMFIIVLPVTKGDHDGGNA</sequence>
<dbReference type="SUPFAM" id="SSF47384">
    <property type="entry name" value="Homodimeric domain of signal transducing histidine kinase"/>
    <property type="match status" value="1"/>
</dbReference>
<dbReference type="Proteomes" id="UP000095200">
    <property type="component" value="Unassembled WGS sequence"/>
</dbReference>
<proteinExistence type="predicted"/>
<dbReference type="SUPFAM" id="SSF55785">
    <property type="entry name" value="PYP-like sensor domain (PAS domain)"/>
    <property type="match status" value="1"/>
</dbReference>
<dbReference type="Gene3D" id="3.30.450.20">
    <property type="entry name" value="PAS domain"/>
    <property type="match status" value="1"/>
</dbReference>
<dbReference type="CDD" id="cd00082">
    <property type="entry name" value="HisKA"/>
    <property type="match status" value="1"/>
</dbReference>
<evidence type="ECO:0000256" key="9">
    <source>
        <dbReference type="SAM" id="Phobius"/>
    </source>
</evidence>
<dbReference type="InterPro" id="IPR003661">
    <property type="entry name" value="HisK_dim/P_dom"/>
</dbReference>
<evidence type="ECO:0000256" key="3">
    <source>
        <dbReference type="ARBA" id="ARBA00022553"/>
    </source>
</evidence>
<dbReference type="InterPro" id="IPR021796">
    <property type="entry name" value="Tll0287-like_dom"/>
</dbReference>
<evidence type="ECO:0000256" key="2">
    <source>
        <dbReference type="ARBA" id="ARBA00012438"/>
    </source>
</evidence>
<dbReference type="SMART" id="SM00387">
    <property type="entry name" value="HATPase_c"/>
    <property type="match status" value="1"/>
</dbReference>
<dbReference type="Gene3D" id="1.10.287.130">
    <property type="match status" value="1"/>
</dbReference>
<dbReference type="EC" id="2.7.13.3" evidence="2"/>
<dbReference type="InterPro" id="IPR036097">
    <property type="entry name" value="HisK_dim/P_sf"/>
</dbReference>